<dbReference type="InterPro" id="IPR027417">
    <property type="entry name" value="P-loop_NTPase"/>
</dbReference>
<dbReference type="Gene3D" id="3.40.50.300">
    <property type="entry name" value="P-loop containing nucleotide triphosphate hydrolases"/>
    <property type="match status" value="1"/>
</dbReference>
<dbReference type="SUPFAM" id="SSF52540">
    <property type="entry name" value="P-loop containing nucleoside triphosphate hydrolases"/>
    <property type="match status" value="1"/>
</dbReference>
<dbReference type="PANTHER" id="PTHR30121:SF12">
    <property type="entry name" value="TYPE IV SECRETION SYSTEM PROTEIN CAGE"/>
    <property type="match status" value="1"/>
</dbReference>
<dbReference type="OrthoDB" id="9816422at2"/>
<evidence type="ECO:0000259" key="4">
    <source>
        <dbReference type="Pfam" id="PF03135"/>
    </source>
</evidence>
<dbReference type="Pfam" id="PF03135">
    <property type="entry name" value="CagE_TrbE_VirB"/>
    <property type="match status" value="1"/>
</dbReference>
<name>A0A1M7PJD6_9HYPH</name>
<keyword evidence="7" id="KW-1185">Reference proteome</keyword>
<accession>A0A1M7PJD6</accession>
<dbReference type="Gene3D" id="1.10.8.730">
    <property type="match status" value="1"/>
</dbReference>
<dbReference type="GO" id="GO:0005524">
    <property type="term" value="F:ATP binding"/>
    <property type="evidence" value="ECO:0007669"/>
    <property type="project" value="UniProtKB-KW"/>
</dbReference>
<dbReference type="InterPro" id="IPR043964">
    <property type="entry name" value="P-loop_TraG"/>
</dbReference>
<dbReference type="Pfam" id="PF19044">
    <property type="entry name" value="P-loop_TraG"/>
    <property type="match status" value="1"/>
</dbReference>
<dbReference type="InterPro" id="IPR018145">
    <property type="entry name" value="CagE_TrbE_VirB_cntrl_dom"/>
</dbReference>
<comment type="similarity">
    <text evidence="1">Belongs to the TrbE/VirB4 family.</text>
</comment>
<dbReference type="Proteomes" id="UP000186002">
    <property type="component" value="Unassembled WGS sequence"/>
</dbReference>
<evidence type="ECO:0000313" key="7">
    <source>
        <dbReference type="Proteomes" id="UP000186002"/>
    </source>
</evidence>
<evidence type="ECO:0000256" key="2">
    <source>
        <dbReference type="ARBA" id="ARBA00022741"/>
    </source>
</evidence>
<reference evidence="6 7" key="1">
    <citation type="submission" date="2016-11" db="EMBL/GenBank/DDBJ databases">
        <authorList>
            <person name="Jaros S."/>
            <person name="Januszkiewicz K."/>
            <person name="Wedrychowicz H."/>
        </authorList>
    </citation>
    <scope>NUCLEOTIDE SEQUENCE [LARGE SCALE GENOMIC DNA]</scope>
    <source>
        <strain evidence="6 7">DSM 22153</strain>
    </source>
</reference>
<dbReference type="PANTHER" id="PTHR30121">
    <property type="entry name" value="UNCHARACTERIZED PROTEIN YJGR-RELATED"/>
    <property type="match status" value="1"/>
</dbReference>
<dbReference type="EMBL" id="FRBW01000008">
    <property type="protein sequence ID" value="SHN17309.1"/>
    <property type="molecule type" value="Genomic_DNA"/>
</dbReference>
<proteinExistence type="inferred from homology"/>
<dbReference type="AlphaFoldDB" id="A0A1M7PJD6"/>
<feature type="domain" description="TraG P-loop" evidence="5">
    <location>
        <begin position="445"/>
        <end position="690"/>
    </location>
</feature>
<keyword evidence="3" id="KW-0067">ATP-binding</keyword>
<evidence type="ECO:0000256" key="3">
    <source>
        <dbReference type="ARBA" id="ARBA00022840"/>
    </source>
</evidence>
<dbReference type="InterPro" id="IPR051162">
    <property type="entry name" value="T4SS_component"/>
</dbReference>
<evidence type="ECO:0000259" key="5">
    <source>
        <dbReference type="Pfam" id="PF19044"/>
    </source>
</evidence>
<gene>
    <name evidence="6" type="ORF">SAMN05444272_4468</name>
</gene>
<evidence type="ECO:0000313" key="6">
    <source>
        <dbReference type="EMBL" id="SHN17309.1"/>
    </source>
</evidence>
<sequence>MVRDQSLAVGSLLDPSITKPESLAAHLPFVSLINDETMMLRDGDLMASFAVDGLAAQTMNETDIDTLAQSISNLIAQQYGDVGFYVHRISSKVKPEISPIADTETFAGAIDARWQKHLRSAELRHRTTVFTLTLRPSKITGLFDRLRGAGKKGNAERIARRTQRLNDIASSFIEIARPARPRRLTVSSGEWLGLFRAVLTGDFAPLKPSRGYVPLNDLVATTPIHFHNDAFTLFGTHSQTTKTGTILTLKDYPAETYAGILDLLDLGIDMCVTNSFTSQDPVSAQEDIRRVIRQMSVADDAAVSLQLQLNRALDDVASGRVAFGKHHCTVALYAENDRQLNENISAVDRILTGTGASVLRENFSARPAYFAQVPGNYSYRTRASSISSLNFAHLSALHGSARGLPKDKSYWGEAITVLPTGNGEPYRFNFHLAGSPDSEPVVGHSLVLGRTGSGKTLGTAFLLAQALRLSARLIVFDKDHGFEMAIRALGGSYNTVQIGTNTGFNPFSSEADERGSAWLADWLESLLKPKDGELTPVQIEALGRACAANRNAEQNLQTLSHFRSQFRSTNDGGDLHQRLGRWDKTGQFGWLFNGEGKDSLTFENDITAFDVSEIFDSPQTRTAWLSYVFRRIERTVEDKRPTLIVLDEAWKLLDDDYFRTRLKDWMLTMRKKNVAVVLLTQQASHITESAAGSAILSGIATLLIYPSNKSTREEFEPLHLTGNELDFAVSSNVGHRLALVRSGDTSSIVDMNLAPLGPLMSVLGGGNGEEAPAGWRNDPDFWKGYE</sequence>
<evidence type="ECO:0000256" key="1">
    <source>
        <dbReference type="ARBA" id="ARBA00006512"/>
    </source>
</evidence>
<keyword evidence="2" id="KW-0547">Nucleotide-binding</keyword>
<protein>
    <submittedName>
        <fullName evidence="6">Type IV secretion system protein VirB4</fullName>
    </submittedName>
</protein>
<feature type="domain" description="CagE TrbE VirB component of type IV transporter system central" evidence="4">
    <location>
        <begin position="187"/>
        <end position="382"/>
    </location>
</feature>
<dbReference type="STRING" id="735517.SAMN05444272_4468"/>
<organism evidence="6 7">
    <name type="scientific">Roseibium suaedae</name>
    <dbReference type="NCBI Taxonomy" id="735517"/>
    <lineage>
        <taxon>Bacteria</taxon>
        <taxon>Pseudomonadati</taxon>
        <taxon>Pseudomonadota</taxon>
        <taxon>Alphaproteobacteria</taxon>
        <taxon>Hyphomicrobiales</taxon>
        <taxon>Stappiaceae</taxon>
        <taxon>Roseibium</taxon>
    </lineage>
</organism>
<dbReference type="RefSeq" id="WP_073015578.1">
    <property type="nucleotide sequence ID" value="NZ_FRBW01000008.1"/>
</dbReference>